<feature type="binding site" evidence="7">
    <location>
        <position position="111"/>
    </location>
    <ligand>
        <name>S-adenosyl-L-methionine</name>
        <dbReference type="ChEBI" id="CHEBI:59789"/>
    </ligand>
</feature>
<feature type="binding site" evidence="7">
    <location>
        <position position="104"/>
    </location>
    <ligand>
        <name>S-adenosyl-L-methionine</name>
        <dbReference type="ChEBI" id="CHEBI:59789"/>
    </ligand>
</feature>
<evidence type="ECO:0000256" key="6">
    <source>
        <dbReference type="ARBA" id="ARBA00022691"/>
    </source>
</evidence>
<dbReference type="NCBIfam" id="TIGR00006">
    <property type="entry name" value="16S rRNA (cytosine(1402)-N(4))-methyltransferase RsmH"/>
    <property type="match status" value="1"/>
</dbReference>
<gene>
    <name evidence="7" type="primary">rsmH</name>
    <name evidence="8" type="ORF">FPB0191_01719</name>
</gene>
<dbReference type="PANTHER" id="PTHR11265">
    <property type="entry name" value="S-ADENOSYL-METHYLTRANSFERASE MRAW"/>
    <property type="match status" value="1"/>
</dbReference>
<feature type="binding site" evidence="7">
    <location>
        <position position="58"/>
    </location>
    <ligand>
        <name>S-adenosyl-L-methionine</name>
        <dbReference type="ChEBI" id="CHEBI:59789"/>
    </ligand>
</feature>
<evidence type="ECO:0000256" key="2">
    <source>
        <dbReference type="ARBA" id="ARBA00022490"/>
    </source>
</evidence>
<dbReference type="FunFam" id="1.10.150.170:FF:000001">
    <property type="entry name" value="Ribosomal RNA small subunit methyltransferase H"/>
    <property type="match status" value="1"/>
</dbReference>
<dbReference type="HAMAP" id="MF_01007">
    <property type="entry name" value="16SrRNA_methyltr_H"/>
    <property type="match status" value="1"/>
</dbReference>
<dbReference type="GO" id="GO:0071424">
    <property type="term" value="F:rRNA (cytosine-N4-)-methyltransferase activity"/>
    <property type="evidence" value="ECO:0007669"/>
    <property type="project" value="UniProtKB-UniRule"/>
</dbReference>
<keyword evidence="9" id="KW-1185">Reference proteome</keyword>
<feature type="binding site" evidence="7">
    <location>
        <position position="82"/>
    </location>
    <ligand>
        <name>S-adenosyl-L-methionine</name>
        <dbReference type="ChEBI" id="CHEBI:59789"/>
    </ligand>
</feature>
<keyword evidence="6 7" id="KW-0949">S-adenosyl-L-methionine</keyword>
<keyword evidence="4 7" id="KW-0489">Methyltransferase</keyword>
<reference evidence="8 9" key="1">
    <citation type="journal article" date="2014" name="Appl. Environ. Microbiol.">
        <title>Gut symbionts from distinct hosts exhibit genotoxic activity via divergent colibactin biosynthetic pathways.</title>
        <authorList>
            <person name="Engel P."/>
            <person name="Vizcaino M.I."/>
            <person name="Crawford J.M."/>
        </authorList>
    </citation>
    <scope>NUCLEOTIDE SEQUENCE [LARGE SCALE GENOMIC DNA]</scope>
    <source>
        <strain evidence="8 9">PEB0191</strain>
    </source>
</reference>
<protein>
    <recommendedName>
        <fullName evidence="7">Ribosomal RNA small subunit methyltransferase H</fullName>
        <ecNumber evidence="7">2.1.1.199</ecNumber>
    </recommendedName>
    <alternativeName>
        <fullName evidence="7">16S rRNA m(4)C1402 methyltransferase</fullName>
    </alternativeName>
    <alternativeName>
        <fullName evidence="7">rRNA (cytosine-N(4)-)-methyltransferase RsmH</fullName>
    </alternativeName>
</protein>
<dbReference type="PANTHER" id="PTHR11265:SF0">
    <property type="entry name" value="12S RRNA N4-METHYLCYTIDINE METHYLTRANSFERASE"/>
    <property type="match status" value="1"/>
</dbReference>
<dbReference type="InterPro" id="IPR002903">
    <property type="entry name" value="RsmH"/>
</dbReference>
<evidence type="ECO:0000256" key="4">
    <source>
        <dbReference type="ARBA" id="ARBA00022603"/>
    </source>
</evidence>
<dbReference type="Gene3D" id="1.10.150.170">
    <property type="entry name" value="Putative methyltransferase TM0872, insert domain"/>
    <property type="match status" value="1"/>
</dbReference>
<dbReference type="GO" id="GO:0070475">
    <property type="term" value="P:rRNA base methylation"/>
    <property type="evidence" value="ECO:0007669"/>
    <property type="project" value="UniProtKB-UniRule"/>
</dbReference>
<comment type="subcellular location">
    <subcellularLocation>
        <location evidence="7">Cytoplasm</location>
    </subcellularLocation>
</comment>
<comment type="similarity">
    <text evidence="1 7">Belongs to the methyltransferase superfamily. RsmH family.</text>
</comment>
<evidence type="ECO:0000256" key="7">
    <source>
        <dbReference type="HAMAP-Rule" id="MF_01007"/>
    </source>
</evidence>
<evidence type="ECO:0000313" key="8">
    <source>
        <dbReference type="EMBL" id="AJA45535.1"/>
    </source>
</evidence>
<dbReference type="Proteomes" id="UP000030901">
    <property type="component" value="Chromosome"/>
</dbReference>
<comment type="function">
    <text evidence="7">Specifically methylates the N4 position of cytidine in position 1402 (C1402) of 16S rRNA.</text>
</comment>
<organism evidence="8 9">
    <name type="scientific">Frischella perrara</name>
    <dbReference type="NCBI Taxonomy" id="1267021"/>
    <lineage>
        <taxon>Bacteria</taxon>
        <taxon>Pseudomonadati</taxon>
        <taxon>Pseudomonadota</taxon>
        <taxon>Gammaproteobacteria</taxon>
        <taxon>Orbales</taxon>
        <taxon>Orbaceae</taxon>
        <taxon>Frischella</taxon>
    </lineage>
</organism>
<dbReference type="InterPro" id="IPR023397">
    <property type="entry name" value="SAM-dep_MeTrfase_MraW_recog"/>
</dbReference>
<dbReference type="InterPro" id="IPR029063">
    <property type="entry name" value="SAM-dependent_MTases_sf"/>
</dbReference>
<dbReference type="STRING" id="1267021.FPB0191_01719"/>
<dbReference type="PIRSF" id="PIRSF004486">
    <property type="entry name" value="MraW"/>
    <property type="match status" value="1"/>
</dbReference>
<evidence type="ECO:0000256" key="3">
    <source>
        <dbReference type="ARBA" id="ARBA00022552"/>
    </source>
</evidence>
<dbReference type="GO" id="GO:0005737">
    <property type="term" value="C:cytoplasm"/>
    <property type="evidence" value="ECO:0007669"/>
    <property type="project" value="UniProtKB-SubCell"/>
</dbReference>
<accession>A0A0A7S1V1</accession>
<name>A0A0A7S1V1_FRIPE</name>
<dbReference type="EMBL" id="CP009056">
    <property type="protein sequence ID" value="AJA45535.1"/>
    <property type="molecule type" value="Genomic_DNA"/>
</dbReference>
<evidence type="ECO:0000256" key="5">
    <source>
        <dbReference type="ARBA" id="ARBA00022679"/>
    </source>
</evidence>
<dbReference type="Pfam" id="PF01795">
    <property type="entry name" value="Methyltransf_5"/>
    <property type="match status" value="1"/>
</dbReference>
<dbReference type="SUPFAM" id="SSF81799">
    <property type="entry name" value="Putative methyltransferase TM0872, insert domain"/>
    <property type="match status" value="1"/>
</dbReference>
<dbReference type="SUPFAM" id="SSF53335">
    <property type="entry name" value="S-adenosyl-L-methionine-dependent methyltransferases"/>
    <property type="match status" value="1"/>
</dbReference>
<evidence type="ECO:0000313" key="9">
    <source>
        <dbReference type="Proteomes" id="UP000030901"/>
    </source>
</evidence>
<keyword evidence="2 7" id="KW-0963">Cytoplasm</keyword>
<comment type="catalytic activity">
    <reaction evidence="7">
        <text>cytidine(1402) in 16S rRNA + S-adenosyl-L-methionine = N(4)-methylcytidine(1402) in 16S rRNA + S-adenosyl-L-homocysteine + H(+)</text>
        <dbReference type="Rhea" id="RHEA:42928"/>
        <dbReference type="Rhea" id="RHEA-COMP:10286"/>
        <dbReference type="Rhea" id="RHEA-COMP:10287"/>
        <dbReference type="ChEBI" id="CHEBI:15378"/>
        <dbReference type="ChEBI" id="CHEBI:57856"/>
        <dbReference type="ChEBI" id="CHEBI:59789"/>
        <dbReference type="ChEBI" id="CHEBI:74506"/>
        <dbReference type="ChEBI" id="CHEBI:82748"/>
        <dbReference type="EC" id="2.1.1.199"/>
    </reaction>
</comment>
<evidence type="ECO:0000256" key="1">
    <source>
        <dbReference type="ARBA" id="ARBA00010396"/>
    </source>
</evidence>
<feature type="binding site" evidence="7">
    <location>
        <begin position="38"/>
        <end position="40"/>
    </location>
    <ligand>
        <name>S-adenosyl-L-methionine</name>
        <dbReference type="ChEBI" id="CHEBI:59789"/>
    </ligand>
</feature>
<proteinExistence type="inferred from homology"/>
<dbReference type="RefSeq" id="WP_039105335.1">
    <property type="nucleotide sequence ID" value="NZ_CAMPDX010000015.1"/>
</dbReference>
<sequence length="314" mass="35086">MNVEQHSFQHTTVLLNESIDALAIKSDGIYVDGTFGRGGHSRLILKHLGVNGRLIAIDRDPQAIEDSRLIKDDRFSIIHGEFSNVAQYIAELGLTGKVDGFLLDLGVSSPQLDDANRGFSFMRDGPLDMRMDVTKGISASEWLMQSNEEDIAWVLKTFGEERFAKRIAKAIVLQNKQSPITRTLELASLIEKVSPIKERHKHPATRSFQAIRIYINSELEEVEVALKSSLEILAKQGRLAVISFHSLEDRIVKQFIAKQSKGPELPPGLPLTEEQIKHYGGSALKSLGKVKPTLDEIKYNPRSRSAILRIAKRV</sequence>
<dbReference type="EC" id="2.1.1.199" evidence="7"/>
<dbReference type="HOGENOM" id="CLU_038422_2_0_6"/>
<keyword evidence="5 7" id="KW-0808">Transferase</keyword>
<keyword evidence="3 7" id="KW-0698">rRNA processing</keyword>
<dbReference type="KEGG" id="fpp:FPB0191_01719"/>
<dbReference type="OrthoDB" id="9806637at2"/>
<dbReference type="Gene3D" id="3.40.50.150">
    <property type="entry name" value="Vaccinia Virus protein VP39"/>
    <property type="match status" value="1"/>
</dbReference>
<dbReference type="AlphaFoldDB" id="A0A0A7S1V1"/>